<evidence type="ECO:0000256" key="6">
    <source>
        <dbReference type="ARBA" id="ARBA00022694"/>
    </source>
</evidence>
<dbReference type="GO" id="GO:0032259">
    <property type="term" value="P:methylation"/>
    <property type="evidence" value="ECO:0007669"/>
    <property type="project" value="UniProtKB-KW"/>
</dbReference>
<dbReference type="Gene3D" id="3.40.50.150">
    <property type="entry name" value="Vaccinia Virus protein VP39"/>
    <property type="match status" value="1"/>
</dbReference>
<comment type="function">
    <text evidence="10">Catalyzes the last two steps in the biosynthesis of 5-methylaminomethyl-2-thiouridine (mnm(5)s(2)U) at the wobble position (U34) in tRNA. Catalyzes the FAD-dependent demodification of cmnm(5)s(2)U34 to nm(5)s(2)U34, followed by the transfer of a methyl group from S-adenosyl-L-methionine to nm(5)s(2)U34, to form mnm(5)s(2)U34.</text>
</comment>
<comment type="caution">
    <text evidence="13">The sequence shown here is derived from an EMBL/GenBank/DDBJ whole genome shotgun (WGS) entry which is preliminary data.</text>
</comment>
<feature type="region of interest" description="tRNA (mnm(5)s(2)U34)-methyltransferase" evidence="10">
    <location>
        <begin position="1"/>
        <end position="239"/>
    </location>
</feature>
<dbReference type="GO" id="GO:0016645">
    <property type="term" value="F:oxidoreductase activity, acting on the CH-NH group of donors"/>
    <property type="evidence" value="ECO:0007669"/>
    <property type="project" value="InterPro"/>
</dbReference>
<keyword evidence="6 10" id="KW-0819">tRNA processing</keyword>
<dbReference type="InterPro" id="IPR029063">
    <property type="entry name" value="SAM-dependent_MTases_sf"/>
</dbReference>
<evidence type="ECO:0000256" key="8">
    <source>
        <dbReference type="ARBA" id="ARBA00023002"/>
    </source>
</evidence>
<dbReference type="GO" id="GO:0004808">
    <property type="term" value="F:tRNA (5-methylaminomethyl-2-thiouridylate)(34)-methyltransferase activity"/>
    <property type="evidence" value="ECO:0007669"/>
    <property type="project" value="UniProtKB-EC"/>
</dbReference>
<dbReference type="NCBIfam" id="TIGR03197">
    <property type="entry name" value="MnmC_Cterm"/>
    <property type="match status" value="1"/>
</dbReference>
<comment type="similarity">
    <text evidence="10">In the N-terminal section; belongs to the methyltransferase superfamily. tRNA (mnm(5)s(2)U34)-methyltransferase family.</text>
</comment>
<dbReference type="GO" id="GO:0005737">
    <property type="term" value="C:cytoplasm"/>
    <property type="evidence" value="ECO:0007669"/>
    <property type="project" value="UniProtKB-SubCell"/>
</dbReference>
<proteinExistence type="inferred from homology"/>
<keyword evidence="3 10" id="KW-0285">Flavoprotein</keyword>
<dbReference type="Pfam" id="PF01266">
    <property type="entry name" value="DAO"/>
    <property type="match status" value="1"/>
</dbReference>
<evidence type="ECO:0000256" key="5">
    <source>
        <dbReference type="ARBA" id="ARBA00022691"/>
    </source>
</evidence>
<comment type="similarity">
    <text evidence="10">In the C-terminal section; belongs to the DAO family.</text>
</comment>
<accession>A0A4R6UBX0</accession>
<keyword evidence="9 10" id="KW-0511">Multifunctional enzyme</keyword>
<reference evidence="13 14" key="1">
    <citation type="submission" date="2019-03" db="EMBL/GenBank/DDBJ databases">
        <title>Genomic Encyclopedia of Type Strains, Phase IV (KMG-IV): sequencing the most valuable type-strain genomes for metagenomic binning, comparative biology and taxonomic classification.</title>
        <authorList>
            <person name="Goeker M."/>
        </authorList>
    </citation>
    <scope>NUCLEOTIDE SEQUENCE [LARGE SCALE GENOMIC DNA]</scope>
    <source>
        <strain evidence="13 14">DSM 19605</strain>
    </source>
</reference>
<keyword evidence="2 10" id="KW-0489">Methyltransferase</keyword>
<evidence type="ECO:0000256" key="7">
    <source>
        <dbReference type="ARBA" id="ARBA00022827"/>
    </source>
</evidence>
<sequence>MADSPVAWLPDGTPHCPRFDDIYRSRGTDALGPWAQAREVFLRGCGLLADSQTPARWARQRQWHMLETGFGLGLNFLAAWHAWRADPDRPQRLFFSSIEAWPVSAEDLRRSAAPFEALRPLADELARQWKGLLPGTHRLVLDDEQVHLTLYVADVERALPLIDTPADSVLLDGFSPRSNPQMWSPAVIKAIARLCRPGTGLATWTVARSVRDALQQHGFRVCKAPGLPPKRHRLEAVFEPRWPVGRAWRAAHHAAPPGRAVIVGAGLAGSAAAWSLARRGWTVEVLDAAAAPAAGASGLPAGLIAPHVSPDDAPLSRLSRAGVRATLQRAHALLDHGKDWAPTGVLEHRVEGKRALPLAADDETALWMADWTAPADIQRTVPSALPPQAQALWHACGAWIRPARLVRMQLSHPGIRWRGGCPVRTAERTAAGWRLLDANGSPLAEADVLILACAYATRALLAQVTGAEATLPAHPLHGQVSWGPMSAVPAAANCLLPPWPVNGHGSFLHGIPGDGGQPFWILGSTFDRGQTQPTVSPEGHRANLARLQRLLPALGEAMAPAIEQAQGWAAVRCTLPDRMPAIGAIDPGRWSGLYVFTGLGARGLTLSVLGGECLAAQLHGEPWPVEPALAKALQAGRFMR</sequence>
<protein>
    <recommendedName>
        <fullName evidence="10">tRNA 5-methylaminomethyl-2-thiouridine biosynthesis bifunctional protein MnmC</fullName>
        <shortName evidence="10">tRNA mnm(5)s(2)U biosynthesis bifunctional protein</shortName>
    </recommendedName>
    <domain>
        <recommendedName>
            <fullName evidence="10">tRNA (mnm(5)s(2)U34)-methyltransferase</fullName>
            <ecNumber evidence="10">2.1.1.61</ecNumber>
        </recommendedName>
    </domain>
    <domain>
        <recommendedName>
            <fullName evidence="10">FAD-dependent cmnm(5)s(2)U34 oxidoreductase</fullName>
            <ecNumber evidence="10">1.5.-.-</ecNumber>
        </recommendedName>
    </domain>
</protein>
<keyword evidence="7 10" id="KW-0274">FAD</keyword>
<dbReference type="RefSeq" id="WP_133596780.1">
    <property type="nucleotide sequence ID" value="NZ_SNYL01000006.1"/>
</dbReference>
<dbReference type="HAMAP" id="MF_01102">
    <property type="entry name" value="MnmC"/>
    <property type="match status" value="1"/>
</dbReference>
<keyword evidence="1 10" id="KW-0963">Cytoplasm</keyword>
<comment type="subcellular location">
    <subcellularLocation>
        <location evidence="10">Cytoplasm</location>
    </subcellularLocation>
</comment>
<dbReference type="InterPro" id="IPR017610">
    <property type="entry name" value="tRNA_S-uridine_synth_MnmC_C"/>
</dbReference>
<dbReference type="AlphaFoldDB" id="A0A4R6UBX0"/>
<dbReference type="EC" id="2.1.1.61" evidence="10"/>
<dbReference type="EMBL" id="SNYL01000006">
    <property type="protein sequence ID" value="TDQ43452.1"/>
    <property type="molecule type" value="Genomic_DNA"/>
</dbReference>
<dbReference type="SUPFAM" id="SSF53335">
    <property type="entry name" value="S-adenosyl-L-methionine-dependent methyltransferases"/>
    <property type="match status" value="1"/>
</dbReference>
<dbReference type="OrthoDB" id="9786494at2"/>
<dbReference type="InterPro" id="IPR006076">
    <property type="entry name" value="FAD-dep_OxRdtase"/>
</dbReference>
<comment type="catalytic activity">
    <reaction evidence="10">
        <text>5-aminomethyl-2-thiouridine(34) in tRNA + S-adenosyl-L-methionine = 5-methylaminomethyl-2-thiouridine(34) in tRNA + S-adenosyl-L-homocysteine + H(+)</text>
        <dbReference type="Rhea" id="RHEA:19569"/>
        <dbReference type="Rhea" id="RHEA-COMP:10195"/>
        <dbReference type="Rhea" id="RHEA-COMP:10197"/>
        <dbReference type="ChEBI" id="CHEBI:15378"/>
        <dbReference type="ChEBI" id="CHEBI:57856"/>
        <dbReference type="ChEBI" id="CHEBI:59789"/>
        <dbReference type="ChEBI" id="CHEBI:74454"/>
        <dbReference type="ChEBI" id="CHEBI:74455"/>
        <dbReference type="EC" id="2.1.1.61"/>
    </reaction>
</comment>
<keyword evidence="4 10" id="KW-0808">Transferase</keyword>
<organism evidence="13 14">
    <name type="scientific">Tepidicella xavieri</name>
    <dbReference type="NCBI Taxonomy" id="360241"/>
    <lineage>
        <taxon>Bacteria</taxon>
        <taxon>Pseudomonadati</taxon>
        <taxon>Pseudomonadota</taxon>
        <taxon>Betaproteobacteria</taxon>
        <taxon>Burkholderiales</taxon>
        <taxon>Tepidicella</taxon>
    </lineage>
</organism>
<evidence type="ECO:0000259" key="12">
    <source>
        <dbReference type="Pfam" id="PF05430"/>
    </source>
</evidence>
<evidence type="ECO:0000313" key="14">
    <source>
        <dbReference type="Proteomes" id="UP000295510"/>
    </source>
</evidence>
<feature type="region of interest" description="FAD-dependent cmnm(5)s(2)U34 oxidoreductase" evidence="10">
    <location>
        <begin position="263"/>
        <end position="640"/>
    </location>
</feature>
<dbReference type="InterPro" id="IPR008471">
    <property type="entry name" value="MnmC-like_methylTransf"/>
</dbReference>
<dbReference type="GO" id="GO:0050660">
    <property type="term" value="F:flavin adenine dinucleotide binding"/>
    <property type="evidence" value="ECO:0007669"/>
    <property type="project" value="UniProtKB-UniRule"/>
</dbReference>
<dbReference type="InterPro" id="IPR023032">
    <property type="entry name" value="tRNA_MAMT_biosynth_bifunc_MnmC"/>
</dbReference>
<dbReference type="NCBIfam" id="NF033855">
    <property type="entry name" value="tRNA_MNMC2"/>
    <property type="match status" value="1"/>
</dbReference>
<dbReference type="InterPro" id="IPR047785">
    <property type="entry name" value="tRNA_MNMC2"/>
</dbReference>
<evidence type="ECO:0000256" key="1">
    <source>
        <dbReference type="ARBA" id="ARBA00022490"/>
    </source>
</evidence>
<name>A0A4R6UBX0_9BURK</name>
<evidence type="ECO:0000256" key="4">
    <source>
        <dbReference type="ARBA" id="ARBA00022679"/>
    </source>
</evidence>
<dbReference type="Gene3D" id="3.30.9.10">
    <property type="entry name" value="D-Amino Acid Oxidase, subunit A, domain 2"/>
    <property type="match status" value="1"/>
</dbReference>
<feature type="domain" description="MnmC-like methyltransferase" evidence="12">
    <location>
        <begin position="118"/>
        <end position="237"/>
    </location>
</feature>
<dbReference type="EC" id="1.5.-.-" evidence="10"/>
<evidence type="ECO:0000256" key="9">
    <source>
        <dbReference type="ARBA" id="ARBA00023268"/>
    </source>
</evidence>
<dbReference type="Gene3D" id="3.50.50.60">
    <property type="entry name" value="FAD/NAD(P)-binding domain"/>
    <property type="match status" value="1"/>
</dbReference>
<dbReference type="PANTHER" id="PTHR13847">
    <property type="entry name" value="SARCOSINE DEHYDROGENASE-RELATED"/>
    <property type="match status" value="1"/>
</dbReference>
<dbReference type="GO" id="GO:0002097">
    <property type="term" value="P:tRNA wobble base modification"/>
    <property type="evidence" value="ECO:0007669"/>
    <property type="project" value="UniProtKB-UniRule"/>
</dbReference>
<keyword evidence="8 10" id="KW-0560">Oxidoreductase</keyword>
<dbReference type="PANTHER" id="PTHR13847:SF283">
    <property type="entry name" value="TRNA 5-METHYLAMINOMETHYL-2-THIOURIDINE BIOSYNTHESIS BIFUNCTIONAL PROTEIN MNMC"/>
    <property type="match status" value="1"/>
</dbReference>
<dbReference type="InterPro" id="IPR036188">
    <property type="entry name" value="FAD/NAD-bd_sf"/>
</dbReference>
<evidence type="ECO:0000259" key="11">
    <source>
        <dbReference type="Pfam" id="PF01266"/>
    </source>
</evidence>
<keyword evidence="14" id="KW-1185">Reference proteome</keyword>
<evidence type="ECO:0000256" key="3">
    <source>
        <dbReference type="ARBA" id="ARBA00022630"/>
    </source>
</evidence>
<dbReference type="Proteomes" id="UP000295510">
    <property type="component" value="Unassembled WGS sequence"/>
</dbReference>
<evidence type="ECO:0000256" key="10">
    <source>
        <dbReference type="HAMAP-Rule" id="MF_01102"/>
    </source>
</evidence>
<gene>
    <name evidence="10" type="primary">mnmC</name>
    <name evidence="13" type="ORF">DFR43_10622</name>
</gene>
<comment type="cofactor">
    <cofactor evidence="10">
        <name>FAD</name>
        <dbReference type="ChEBI" id="CHEBI:57692"/>
    </cofactor>
</comment>
<keyword evidence="5 10" id="KW-0949">S-adenosyl-L-methionine</keyword>
<evidence type="ECO:0000256" key="2">
    <source>
        <dbReference type="ARBA" id="ARBA00022603"/>
    </source>
</evidence>
<evidence type="ECO:0000313" key="13">
    <source>
        <dbReference type="EMBL" id="TDQ43452.1"/>
    </source>
</evidence>
<dbReference type="Pfam" id="PF05430">
    <property type="entry name" value="Methyltransf_30"/>
    <property type="match status" value="1"/>
</dbReference>
<dbReference type="SUPFAM" id="SSF51905">
    <property type="entry name" value="FAD/NAD(P)-binding domain"/>
    <property type="match status" value="1"/>
</dbReference>
<feature type="domain" description="FAD dependent oxidoreductase" evidence="11">
    <location>
        <begin position="260"/>
        <end position="616"/>
    </location>
</feature>